<dbReference type="OMA" id="AVCEARM"/>
<reference evidence="8" key="2">
    <citation type="submission" date="2015-06" db="UniProtKB">
        <authorList>
            <consortium name="EnsemblMetazoa"/>
        </authorList>
    </citation>
    <scope>IDENTIFICATION</scope>
</reference>
<evidence type="ECO:0000256" key="4">
    <source>
        <dbReference type="ARBA" id="ARBA00022729"/>
    </source>
</evidence>
<keyword evidence="4" id="KW-0732">Signal</keyword>
<keyword evidence="9" id="KW-1185">Reference proteome</keyword>
<evidence type="ECO:0000256" key="3">
    <source>
        <dbReference type="ARBA" id="ARBA00012741"/>
    </source>
</evidence>
<evidence type="ECO:0000256" key="1">
    <source>
        <dbReference type="ARBA" id="ARBA00001657"/>
    </source>
</evidence>
<comment type="catalytic activity">
    <reaction evidence="1">
        <text>Hydrolysis of terminal, non-reducing (1-&gt;4)-linked alpha-D-glucose residues with release of alpha-D-glucose.</text>
        <dbReference type="EC" id="3.2.1.20"/>
    </reaction>
</comment>
<dbReference type="SUPFAM" id="SSF51445">
    <property type="entry name" value="(Trans)glycosidases"/>
    <property type="match status" value="1"/>
</dbReference>
<sequence>MIKKANEIGIKIILDFVPNHTSDEHEWFIKSENREKGYEDLFMWDDGKVDPSNPNNRLPPSNWISVFRGSAWTWSSKRKQFYYHAFLDKQPDLNYRSPTTVQLMKNALKFWLDRGVAGFRVDSVPNLFEVAPRNGVYPDEPINLSQPDEDNYDHLLHVYVTDQPETIDMVYQWREVLTQHEQAHGGDERILMIETYSVPAYSNQMYGNKTTEGAQIPFNFNLITKVHQDTNAQGVVDAIDAWMQAMPSGKTANKGRLEIMIKKEHQQGME</sequence>
<evidence type="ECO:0000313" key="8">
    <source>
        <dbReference type="EnsemblMetazoa" id="MESCA004216-PA"/>
    </source>
</evidence>
<dbReference type="EMBL" id="CAQQ02182285">
    <property type="status" value="NOT_ANNOTATED_CDS"/>
    <property type="molecule type" value="Genomic_DNA"/>
</dbReference>
<dbReference type="SMART" id="SM00642">
    <property type="entry name" value="Aamy"/>
    <property type="match status" value="1"/>
</dbReference>
<keyword evidence="6" id="KW-0378">Hydrolase</keyword>
<feature type="domain" description="Glycosyl hydrolase family 13 catalytic" evidence="7">
    <location>
        <begin position="1"/>
        <end position="270"/>
    </location>
</feature>
<dbReference type="HOGENOM" id="CLU_1031683_0_0_1"/>
<dbReference type="Pfam" id="PF00128">
    <property type="entry name" value="Alpha-amylase"/>
    <property type="match status" value="1"/>
</dbReference>
<protein>
    <recommendedName>
        <fullName evidence="3">alpha-glucosidase</fullName>
        <ecNumber evidence="3">3.2.1.20</ecNumber>
    </recommendedName>
</protein>
<dbReference type="PANTHER" id="PTHR10357:SF234">
    <property type="entry name" value="MALTASE A2-RELATED"/>
    <property type="match status" value="1"/>
</dbReference>
<dbReference type="AlphaFoldDB" id="T1GL30"/>
<dbReference type="InterPro" id="IPR017853">
    <property type="entry name" value="GH"/>
</dbReference>
<evidence type="ECO:0000313" key="9">
    <source>
        <dbReference type="Proteomes" id="UP000015102"/>
    </source>
</evidence>
<dbReference type="Gene3D" id="3.20.20.80">
    <property type="entry name" value="Glycosidases"/>
    <property type="match status" value="1"/>
</dbReference>
<evidence type="ECO:0000256" key="2">
    <source>
        <dbReference type="ARBA" id="ARBA00008061"/>
    </source>
</evidence>
<dbReference type="FunFam" id="3.90.400.10:FF:000001">
    <property type="entry name" value="Maltase A3, isoform A"/>
    <property type="match status" value="1"/>
</dbReference>
<dbReference type="Proteomes" id="UP000015102">
    <property type="component" value="Unassembled WGS sequence"/>
</dbReference>
<dbReference type="GO" id="GO:0004558">
    <property type="term" value="F:alpha-1,4-glucosidase activity"/>
    <property type="evidence" value="ECO:0007669"/>
    <property type="project" value="UniProtKB-EC"/>
</dbReference>
<organism evidence="8 9">
    <name type="scientific">Megaselia scalaris</name>
    <name type="common">Humpbacked fly</name>
    <name type="synonym">Phora scalaris</name>
    <dbReference type="NCBI Taxonomy" id="36166"/>
    <lineage>
        <taxon>Eukaryota</taxon>
        <taxon>Metazoa</taxon>
        <taxon>Ecdysozoa</taxon>
        <taxon>Arthropoda</taxon>
        <taxon>Hexapoda</taxon>
        <taxon>Insecta</taxon>
        <taxon>Pterygota</taxon>
        <taxon>Neoptera</taxon>
        <taxon>Endopterygota</taxon>
        <taxon>Diptera</taxon>
        <taxon>Brachycera</taxon>
        <taxon>Muscomorpha</taxon>
        <taxon>Platypezoidea</taxon>
        <taxon>Phoridae</taxon>
        <taxon>Megaseliini</taxon>
        <taxon>Megaselia</taxon>
    </lineage>
</organism>
<dbReference type="EnsemblMetazoa" id="MESCA004216-RA">
    <property type="protein sequence ID" value="MESCA004216-PA"/>
    <property type="gene ID" value="MESCA004216"/>
</dbReference>
<evidence type="ECO:0000259" key="7">
    <source>
        <dbReference type="SMART" id="SM00642"/>
    </source>
</evidence>
<evidence type="ECO:0000256" key="6">
    <source>
        <dbReference type="ARBA" id="ARBA00023295"/>
    </source>
</evidence>
<dbReference type="PANTHER" id="PTHR10357">
    <property type="entry name" value="ALPHA-AMYLASE FAMILY MEMBER"/>
    <property type="match status" value="1"/>
</dbReference>
<dbReference type="EC" id="3.2.1.20" evidence="3"/>
<comment type="similarity">
    <text evidence="2">Belongs to the glycosyl hydrolase 13 family.</text>
</comment>
<dbReference type="GO" id="GO:0005975">
    <property type="term" value="P:carbohydrate metabolic process"/>
    <property type="evidence" value="ECO:0007669"/>
    <property type="project" value="InterPro"/>
</dbReference>
<reference evidence="9" key="1">
    <citation type="submission" date="2013-02" db="EMBL/GenBank/DDBJ databases">
        <authorList>
            <person name="Hughes D."/>
        </authorList>
    </citation>
    <scope>NUCLEOTIDE SEQUENCE</scope>
    <source>
        <strain>Durham</strain>
        <strain evidence="9">NC isolate 2 -- Noor lab</strain>
    </source>
</reference>
<evidence type="ECO:0000256" key="5">
    <source>
        <dbReference type="ARBA" id="ARBA00023180"/>
    </source>
</evidence>
<dbReference type="InterPro" id="IPR006047">
    <property type="entry name" value="GH13_cat_dom"/>
</dbReference>
<keyword evidence="6" id="KW-0326">Glycosidase</keyword>
<keyword evidence="5" id="KW-0325">Glycoprotein</keyword>
<dbReference type="STRING" id="36166.T1GL30"/>
<dbReference type="Gene3D" id="3.90.400.10">
    <property type="entry name" value="Oligo-1,6-glucosidase, Domain 2"/>
    <property type="match status" value="1"/>
</dbReference>
<proteinExistence type="inferred from homology"/>
<accession>T1GL30</accession>
<dbReference type="InterPro" id="IPR045857">
    <property type="entry name" value="O16G_dom_2"/>
</dbReference>
<name>T1GL30_MEGSC</name>